<evidence type="ECO:0000313" key="3">
    <source>
        <dbReference type="WBParaSite" id="SCUD_0000383701-mRNA-1"/>
    </source>
</evidence>
<protein>
    <submittedName>
        <fullName evidence="1 3">Uncharacterized protein</fullName>
    </submittedName>
</protein>
<dbReference type="WBParaSite" id="SCUD_0000383701-mRNA-1">
    <property type="protein sequence ID" value="SCUD_0000383701-mRNA-1"/>
    <property type="gene ID" value="SCUD_0000383701"/>
</dbReference>
<name>A0A183JMA5_9TREM</name>
<accession>A0A183JMA5</accession>
<gene>
    <name evidence="1" type="ORF">SCUD_LOCUS3837</name>
</gene>
<reference evidence="3" key="1">
    <citation type="submission" date="2016-06" db="UniProtKB">
        <authorList>
            <consortium name="WormBaseParasite"/>
        </authorList>
    </citation>
    <scope>IDENTIFICATION</scope>
</reference>
<dbReference type="Proteomes" id="UP000279833">
    <property type="component" value="Unassembled WGS sequence"/>
</dbReference>
<reference evidence="1 2" key="2">
    <citation type="submission" date="2018-11" db="EMBL/GenBank/DDBJ databases">
        <authorList>
            <consortium name="Pathogen Informatics"/>
        </authorList>
    </citation>
    <scope>NUCLEOTIDE SEQUENCE [LARGE SCALE GENOMIC DNA]</scope>
    <source>
        <strain evidence="1">Dakar</strain>
        <strain evidence="2">Dakar, Senegal</strain>
    </source>
</reference>
<sequence length="114" mass="12375">MELSSAAFSGKVTDVSSKDLGELIVFDNVEISESSGESSVLIISSLKLECPLVGFSGFSIELVLSECCSMIGEFDLLDFETRCLDNLLARPRPNLEHLFARRPVVSLGIFGAEE</sequence>
<dbReference type="EMBL" id="UZAK01004576">
    <property type="protein sequence ID" value="VDO84772.1"/>
    <property type="molecule type" value="Genomic_DNA"/>
</dbReference>
<evidence type="ECO:0000313" key="2">
    <source>
        <dbReference type="Proteomes" id="UP000279833"/>
    </source>
</evidence>
<proteinExistence type="predicted"/>
<evidence type="ECO:0000313" key="1">
    <source>
        <dbReference type="EMBL" id="VDO84772.1"/>
    </source>
</evidence>
<keyword evidence="2" id="KW-1185">Reference proteome</keyword>
<organism evidence="3">
    <name type="scientific">Schistosoma curassoni</name>
    <dbReference type="NCBI Taxonomy" id="6186"/>
    <lineage>
        <taxon>Eukaryota</taxon>
        <taxon>Metazoa</taxon>
        <taxon>Spiralia</taxon>
        <taxon>Lophotrochozoa</taxon>
        <taxon>Platyhelminthes</taxon>
        <taxon>Trematoda</taxon>
        <taxon>Digenea</taxon>
        <taxon>Strigeidida</taxon>
        <taxon>Schistosomatoidea</taxon>
        <taxon>Schistosomatidae</taxon>
        <taxon>Schistosoma</taxon>
    </lineage>
</organism>
<dbReference type="AlphaFoldDB" id="A0A183JMA5"/>